<dbReference type="InterPro" id="IPR000182">
    <property type="entry name" value="GNAT_dom"/>
</dbReference>
<keyword evidence="5" id="KW-1185">Reference proteome</keyword>
<evidence type="ECO:0000256" key="2">
    <source>
        <dbReference type="ARBA" id="ARBA00023315"/>
    </source>
</evidence>
<sequence length="159" mass="16495">MPLVRPAGETDRDAVAALLTASWGGTAVAAHGRLYDAATLPALVAVRDGQLCGVLTYHLDADGLEVVTLDAVPAGQGNGTALLRAARDVAVDLGCARAWLVTTNDNVDALRFYQRRGLRISAVAPGAVAAARALKPTIPEIGAYGIPIRDEITLETRVG</sequence>
<protein>
    <submittedName>
        <fullName evidence="4">GNAT family N-acetyltransferase</fullName>
    </submittedName>
</protein>
<dbReference type="InterPro" id="IPR050832">
    <property type="entry name" value="Bact_Acetyltransf"/>
</dbReference>
<accession>A0ABN2MES8</accession>
<gene>
    <name evidence="4" type="ORF">GCM10009682_47780</name>
</gene>
<dbReference type="Proteomes" id="UP001500218">
    <property type="component" value="Unassembled WGS sequence"/>
</dbReference>
<dbReference type="Gene3D" id="3.40.630.30">
    <property type="match status" value="1"/>
</dbReference>
<evidence type="ECO:0000256" key="1">
    <source>
        <dbReference type="ARBA" id="ARBA00022679"/>
    </source>
</evidence>
<keyword evidence="1" id="KW-0808">Transferase</keyword>
<reference evidence="4 5" key="1">
    <citation type="journal article" date="2019" name="Int. J. Syst. Evol. Microbiol.">
        <title>The Global Catalogue of Microorganisms (GCM) 10K type strain sequencing project: providing services to taxonomists for standard genome sequencing and annotation.</title>
        <authorList>
            <consortium name="The Broad Institute Genomics Platform"/>
            <consortium name="The Broad Institute Genome Sequencing Center for Infectious Disease"/>
            <person name="Wu L."/>
            <person name="Ma J."/>
        </authorList>
    </citation>
    <scope>NUCLEOTIDE SEQUENCE [LARGE SCALE GENOMIC DNA]</scope>
    <source>
        <strain evidence="4 5">JCM 13250</strain>
    </source>
</reference>
<comment type="caution">
    <text evidence="4">The sequence shown here is derived from an EMBL/GenBank/DDBJ whole genome shotgun (WGS) entry which is preliminary data.</text>
</comment>
<dbReference type="PROSITE" id="PS51186">
    <property type="entry name" value="GNAT"/>
    <property type="match status" value="1"/>
</dbReference>
<name>A0ABN2MES8_9ACTN</name>
<dbReference type="RefSeq" id="WP_344136581.1">
    <property type="nucleotide sequence ID" value="NZ_BAAALT010000186.1"/>
</dbReference>
<dbReference type="SUPFAM" id="SSF55729">
    <property type="entry name" value="Acyl-CoA N-acyltransferases (Nat)"/>
    <property type="match status" value="1"/>
</dbReference>
<organism evidence="4 5">
    <name type="scientific">Luedemannella flava</name>
    <dbReference type="NCBI Taxonomy" id="349316"/>
    <lineage>
        <taxon>Bacteria</taxon>
        <taxon>Bacillati</taxon>
        <taxon>Actinomycetota</taxon>
        <taxon>Actinomycetes</taxon>
        <taxon>Micromonosporales</taxon>
        <taxon>Micromonosporaceae</taxon>
        <taxon>Luedemannella</taxon>
    </lineage>
</organism>
<feature type="domain" description="N-acetyltransferase" evidence="3">
    <location>
        <begin position="2"/>
        <end position="139"/>
    </location>
</feature>
<evidence type="ECO:0000313" key="5">
    <source>
        <dbReference type="Proteomes" id="UP001500218"/>
    </source>
</evidence>
<dbReference type="EMBL" id="BAAALT010000186">
    <property type="protein sequence ID" value="GAA1822001.1"/>
    <property type="molecule type" value="Genomic_DNA"/>
</dbReference>
<evidence type="ECO:0000259" key="3">
    <source>
        <dbReference type="PROSITE" id="PS51186"/>
    </source>
</evidence>
<keyword evidence="2" id="KW-0012">Acyltransferase</keyword>
<proteinExistence type="predicted"/>
<dbReference type="InterPro" id="IPR016181">
    <property type="entry name" value="Acyl_CoA_acyltransferase"/>
</dbReference>
<dbReference type="PANTHER" id="PTHR43877">
    <property type="entry name" value="AMINOALKYLPHOSPHONATE N-ACETYLTRANSFERASE-RELATED-RELATED"/>
    <property type="match status" value="1"/>
</dbReference>
<dbReference type="Pfam" id="PF00583">
    <property type="entry name" value="Acetyltransf_1"/>
    <property type="match status" value="1"/>
</dbReference>
<dbReference type="CDD" id="cd04301">
    <property type="entry name" value="NAT_SF"/>
    <property type="match status" value="1"/>
</dbReference>
<evidence type="ECO:0000313" key="4">
    <source>
        <dbReference type="EMBL" id="GAA1822001.1"/>
    </source>
</evidence>